<feature type="region of interest" description="Disordered" evidence="2">
    <location>
        <begin position="322"/>
        <end position="357"/>
    </location>
</feature>
<feature type="coiled-coil region" evidence="1">
    <location>
        <begin position="85"/>
        <end position="126"/>
    </location>
</feature>
<feature type="compositionally biased region" description="Polar residues" evidence="2">
    <location>
        <begin position="330"/>
        <end position="357"/>
    </location>
</feature>
<comment type="caution">
    <text evidence="3">The sequence shown here is derived from an EMBL/GenBank/DDBJ whole genome shotgun (WGS) entry which is preliminary data.</text>
</comment>
<dbReference type="Gene3D" id="2.40.50.100">
    <property type="match status" value="1"/>
</dbReference>
<dbReference type="RefSeq" id="WP_238747340.1">
    <property type="nucleotide sequence ID" value="NZ_JAKOOW010000024.1"/>
</dbReference>
<keyword evidence="1" id="KW-0175">Coiled coil</keyword>
<evidence type="ECO:0000256" key="1">
    <source>
        <dbReference type="SAM" id="Coils"/>
    </source>
</evidence>
<dbReference type="SUPFAM" id="SSF111369">
    <property type="entry name" value="HlyD-like secretion proteins"/>
    <property type="match status" value="1"/>
</dbReference>
<name>A0ABS9NNM7_9NEIS</name>
<dbReference type="PANTHER" id="PTHR30438">
    <property type="entry name" value="36 KDA ANTIGEN-RELATED"/>
    <property type="match status" value="1"/>
</dbReference>
<proteinExistence type="predicted"/>
<protein>
    <submittedName>
        <fullName evidence="3">HlyD family efflux transporter periplasmic adaptor subunit</fullName>
    </submittedName>
</protein>
<accession>A0ABS9NNM7</accession>
<organism evidence="3 4">
    <name type="scientific">Kingella pumchi</name>
    <dbReference type="NCBI Taxonomy" id="2779506"/>
    <lineage>
        <taxon>Bacteria</taxon>
        <taxon>Pseudomonadati</taxon>
        <taxon>Pseudomonadota</taxon>
        <taxon>Betaproteobacteria</taxon>
        <taxon>Neisseriales</taxon>
        <taxon>Neisseriaceae</taxon>
        <taxon>Kingella</taxon>
    </lineage>
</organism>
<gene>
    <name evidence="3" type="ORF">MB824_06655</name>
</gene>
<keyword evidence="4" id="KW-1185">Reference proteome</keyword>
<sequence>MAKKLLLGLVLALVAGFAAYRFGFSGGEDPLAGIARANGRLEFERLDVATLYAGRIERVEVDEGDEVASGAVLARLESATTETQVAEARARRGQLEQSVRRAQAQVEAQRQQLKTAQMDADNARALYRDGLISQSELNARLAQRDAAQAAVQAARSAAAEAQSGVGQAQALVDRASSVMDDLAVRAPKAGRVEYVLAQPGGVLPAGGRVVSLLDLDDAGMDIFLAAPDINRIPLGSEARLVFDGLDAVFPARVRHVAAQAQFTPKFVETAEERTRLMFRVRLKIDADTARRYRRWLKGGMTATGYVRLDQTQSWPAQLAVKLPPAGQPESAETASAVQKQPENPSRQPENAASGARS</sequence>
<evidence type="ECO:0000256" key="2">
    <source>
        <dbReference type="SAM" id="MobiDB-lite"/>
    </source>
</evidence>
<reference evidence="3 4" key="1">
    <citation type="submission" date="2022-02" db="EMBL/GenBank/DDBJ databases">
        <title>Genome sequence data of Kingella unionensis sp. nov. strain CICC 24913 (CCUG 75125).</title>
        <authorList>
            <person name="Xiao M."/>
        </authorList>
    </citation>
    <scope>NUCLEOTIDE SEQUENCE [LARGE SCALE GENOMIC DNA]</scope>
    <source>
        <strain evidence="3 4">CICC 24913</strain>
    </source>
</reference>
<evidence type="ECO:0000313" key="4">
    <source>
        <dbReference type="Proteomes" id="UP001298424"/>
    </source>
</evidence>
<dbReference type="Proteomes" id="UP001298424">
    <property type="component" value="Unassembled WGS sequence"/>
</dbReference>
<evidence type="ECO:0000313" key="3">
    <source>
        <dbReference type="EMBL" id="MCG6504172.1"/>
    </source>
</evidence>
<dbReference type="EMBL" id="JAKOOW010000024">
    <property type="protein sequence ID" value="MCG6504172.1"/>
    <property type="molecule type" value="Genomic_DNA"/>
</dbReference>
<dbReference type="Gene3D" id="2.40.30.170">
    <property type="match status" value="1"/>
</dbReference>
<dbReference type="PANTHER" id="PTHR30438:SF2">
    <property type="entry name" value="MEMBRANE PROTEIN"/>
    <property type="match status" value="1"/>
</dbReference>